<proteinExistence type="predicted"/>
<evidence type="ECO:0000313" key="6">
    <source>
        <dbReference type="EMBL" id="EME41623.1"/>
    </source>
</evidence>
<feature type="domain" description="MYND-type" evidence="5">
    <location>
        <begin position="152"/>
        <end position="194"/>
    </location>
</feature>
<dbReference type="Proteomes" id="UP000016933">
    <property type="component" value="Unassembled WGS sequence"/>
</dbReference>
<name>N1PG84_DOTSN</name>
<protein>
    <recommendedName>
        <fullName evidence="5">MYND-type domain-containing protein</fullName>
    </recommendedName>
</protein>
<dbReference type="OrthoDB" id="432970at2759"/>
<keyword evidence="3" id="KW-0862">Zinc</keyword>
<dbReference type="STRING" id="675120.N1PG84"/>
<dbReference type="EMBL" id="KB446542">
    <property type="protein sequence ID" value="EME41623.1"/>
    <property type="molecule type" value="Genomic_DNA"/>
</dbReference>
<dbReference type="GO" id="GO:0008270">
    <property type="term" value="F:zinc ion binding"/>
    <property type="evidence" value="ECO:0007669"/>
    <property type="project" value="UniProtKB-KW"/>
</dbReference>
<reference evidence="6 7" key="2">
    <citation type="journal article" date="2012" name="PLoS Pathog.">
        <title>Diverse lifestyles and strategies of plant pathogenesis encoded in the genomes of eighteen Dothideomycetes fungi.</title>
        <authorList>
            <person name="Ohm R.A."/>
            <person name="Feau N."/>
            <person name="Henrissat B."/>
            <person name="Schoch C.L."/>
            <person name="Horwitz B.A."/>
            <person name="Barry K.W."/>
            <person name="Condon B.J."/>
            <person name="Copeland A.C."/>
            <person name="Dhillon B."/>
            <person name="Glaser F."/>
            <person name="Hesse C.N."/>
            <person name="Kosti I."/>
            <person name="LaButti K."/>
            <person name="Lindquist E.A."/>
            <person name="Lucas S."/>
            <person name="Salamov A.A."/>
            <person name="Bradshaw R.E."/>
            <person name="Ciuffetti L."/>
            <person name="Hamelin R.C."/>
            <person name="Kema G.H.J."/>
            <person name="Lawrence C."/>
            <person name="Scott J.A."/>
            <person name="Spatafora J.W."/>
            <person name="Turgeon B.G."/>
            <person name="de Wit P.J.G.M."/>
            <person name="Zhong S."/>
            <person name="Goodwin S.B."/>
            <person name="Grigoriev I.V."/>
        </authorList>
    </citation>
    <scope>NUCLEOTIDE SEQUENCE [LARGE SCALE GENOMIC DNA]</scope>
    <source>
        <strain evidence="7">NZE10 / CBS 128990</strain>
    </source>
</reference>
<evidence type="ECO:0000256" key="4">
    <source>
        <dbReference type="PROSITE-ProRule" id="PRU00134"/>
    </source>
</evidence>
<dbReference type="Pfam" id="PF01753">
    <property type="entry name" value="zf-MYND"/>
    <property type="match status" value="1"/>
</dbReference>
<dbReference type="SUPFAM" id="SSF144232">
    <property type="entry name" value="HIT/MYND zinc finger-like"/>
    <property type="match status" value="1"/>
</dbReference>
<sequence>MRGLPLRRDNINNLHVWTPLFATPYLGYPLRYAEGDDFRMICPGAFDAPDNEVLRLLSLDIDPYSANLGRSHVTSRTGLNLSRADGQSLEAEDAKAMEAFIRLELAHVRAQVISRTGGEYATARQQAVAAATQATPAVFEEFRKQYVRGPVCQACGTPKRWRETELASCSKCKATNYCSEECQTKDWKNHKVSKEHKGST</sequence>
<evidence type="ECO:0000256" key="2">
    <source>
        <dbReference type="ARBA" id="ARBA00022771"/>
    </source>
</evidence>
<evidence type="ECO:0000259" key="5">
    <source>
        <dbReference type="PROSITE" id="PS50865"/>
    </source>
</evidence>
<dbReference type="AlphaFoldDB" id="N1PG84"/>
<dbReference type="HOGENOM" id="CLU_1366232_0_0_1"/>
<keyword evidence="7" id="KW-1185">Reference proteome</keyword>
<dbReference type="InterPro" id="IPR002893">
    <property type="entry name" value="Znf_MYND"/>
</dbReference>
<keyword evidence="1" id="KW-0479">Metal-binding</keyword>
<gene>
    <name evidence="6" type="ORF">DOTSEDRAFT_90421</name>
</gene>
<organism evidence="6 7">
    <name type="scientific">Dothistroma septosporum (strain NZE10 / CBS 128990)</name>
    <name type="common">Red band needle blight fungus</name>
    <name type="synonym">Mycosphaerella pini</name>
    <dbReference type="NCBI Taxonomy" id="675120"/>
    <lineage>
        <taxon>Eukaryota</taxon>
        <taxon>Fungi</taxon>
        <taxon>Dikarya</taxon>
        <taxon>Ascomycota</taxon>
        <taxon>Pezizomycotina</taxon>
        <taxon>Dothideomycetes</taxon>
        <taxon>Dothideomycetidae</taxon>
        <taxon>Mycosphaerellales</taxon>
        <taxon>Mycosphaerellaceae</taxon>
        <taxon>Dothistroma</taxon>
    </lineage>
</organism>
<dbReference type="PROSITE" id="PS50865">
    <property type="entry name" value="ZF_MYND_2"/>
    <property type="match status" value="1"/>
</dbReference>
<accession>N1PG84</accession>
<reference evidence="7" key="1">
    <citation type="journal article" date="2012" name="PLoS Genet.">
        <title>The genomes of the fungal plant pathogens Cladosporium fulvum and Dothistroma septosporum reveal adaptation to different hosts and lifestyles but also signatures of common ancestry.</title>
        <authorList>
            <person name="de Wit P.J.G.M."/>
            <person name="van der Burgt A."/>
            <person name="Oekmen B."/>
            <person name="Stergiopoulos I."/>
            <person name="Abd-Elsalam K.A."/>
            <person name="Aerts A.L."/>
            <person name="Bahkali A.H."/>
            <person name="Beenen H.G."/>
            <person name="Chettri P."/>
            <person name="Cox M.P."/>
            <person name="Datema E."/>
            <person name="de Vries R.P."/>
            <person name="Dhillon B."/>
            <person name="Ganley A.R."/>
            <person name="Griffiths S.A."/>
            <person name="Guo Y."/>
            <person name="Hamelin R.C."/>
            <person name="Henrissat B."/>
            <person name="Kabir M.S."/>
            <person name="Jashni M.K."/>
            <person name="Kema G."/>
            <person name="Klaubauf S."/>
            <person name="Lapidus A."/>
            <person name="Levasseur A."/>
            <person name="Lindquist E."/>
            <person name="Mehrabi R."/>
            <person name="Ohm R.A."/>
            <person name="Owen T.J."/>
            <person name="Salamov A."/>
            <person name="Schwelm A."/>
            <person name="Schijlen E."/>
            <person name="Sun H."/>
            <person name="van den Burg H.A."/>
            <person name="van Ham R.C.H.J."/>
            <person name="Zhang S."/>
            <person name="Goodwin S.B."/>
            <person name="Grigoriev I.V."/>
            <person name="Collemare J."/>
            <person name="Bradshaw R.E."/>
        </authorList>
    </citation>
    <scope>NUCLEOTIDE SEQUENCE [LARGE SCALE GENOMIC DNA]</scope>
    <source>
        <strain evidence="7">NZE10 / CBS 128990</strain>
    </source>
</reference>
<evidence type="ECO:0000313" key="7">
    <source>
        <dbReference type="Proteomes" id="UP000016933"/>
    </source>
</evidence>
<keyword evidence="2 4" id="KW-0863">Zinc-finger</keyword>
<dbReference type="Gene3D" id="6.10.140.2220">
    <property type="match status" value="1"/>
</dbReference>
<evidence type="ECO:0000256" key="3">
    <source>
        <dbReference type="ARBA" id="ARBA00022833"/>
    </source>
</evidence>
<evidence type="ECO:0000256" key="1">
    <source>
        <dbReference type="ARBA" id="ARBA00022723"/>
    </source>
</evidence>